<keyword evidence="1 2" id="KW-0238">DNA-binding</keyword>
<dbReference type="FunFam" id="1.10.10.10:FF:000058">
    <property type="entry name" value="DNA-binding response OmpR family regulator"/>
    <property type="match status" value="1"/>
</dbReference>
<feature type="DNA-binding region" description="OmpR/PhoB-type" evidence="2">
    <location>
        <begin position="20"/>
        <end position="117"/>
    </location>
</feature>
<dbReference type="GO" id="GO:0000160">
    <property type="term" value="P:phosphorelay signal transduction system"/>
    <property type="evidence" value="ECO:0007669"/>
    <property type="project" value="InterPro"/>
</dbReference>
<dbReference type="InterPro" id="IPR001867">
    <property type="entry name" value="OmpR/PhoB-type_DNA-bd"/>
</dbReference>
<dbReference type="GO" id="GO:0003677">
    <property type="term" value="F:DNA binding"/>
    <property type="evidence" value="ECO:0007669"/>
    <property type="project" value="UniProtKB-UniRule"/>
</dbReference>
<dbReference type="EMBL" id="RBQE01000438">
    <property type="protein sequence ID" value="RMP00896.1"/>
    <property type="molecule type" value="Genomic_DNA"/>
</dbReference>
<gene>
    <name evidence="4" type="ORF">ALQ30_200496</name>
</gene>
<evidence type="ECO:0000313" key="5">
    <source>
        <dbReference type="Proteomes" id="UP000281604"/>
    </source>
</evidence>
<proteinExistence type="predicted"/>
<reference evidence="4 5" key="1">
    <citation type="submission" date="2018-08" db="EMBL/GenBank/DDBJ databases">
        <title>Recombination of ecologically and evolutionarily significant loci maintains genetic cohesion in the Pseudomonas syringae species complex.</title>
        <authorList>
            <person name="Dillon M."/>
            <person name="Thakur S."/>
            <person name="Almeida R.N.D."/>
            <person name="Weir B.S."/>
            <person name="Guttman D.S."/>
        </authorList>
    </citation>
    <scope>NUCLEOTIDE SEQUENCE [LARGE SCALE GENOMIC DNA]</scope>
    <source>
        <strain evidence="4 5">ICMP 3706</strain>
    </source>
</reference>
<dbReference type="SMART" id="SM00862">
    <property type="entry name" value="Trans_reg_C"/>
    <property type="match status" value="1"/>
</dbReference>
<evidence type="ECO:0000256" key="2">
    <source>
        <dbReference type="PROSITE-ProRule" id="PRU01091"/>
    </source>
</evidence>
<dbReference type="GO" id="GO:0006355">
    <property type="term" value="P:regulation of DNA-templated transcription"/>
    <property type="evidence" value="ECO:0007669"/>
    <property type="project" value="InterPro"/>
</dbReference>
<organism evidence="4 5">
    <name type="scientific">Pseudomonas syringae pv. persicae</name>
    <dbReference type="NCBI Taxonomy" id="237306"/>
    <lineage>
        <taxon>Bacteria</taxon>
        <taxon>Pseudomonadati</taxon>
        <taxon>Pseudomonadota</taxon>
        <taxon>Gammaproteobacteria</taxon>
        <taxon>Pseudomonadales</taxon>
        <taxon>Pseudomonadaceae</taxon>
        <taxon>Pseudomonas</taxon>
    </lineage>
</organism>
<evidence type="ECO:0000256" key="1">
    <source>
        <dbReference type="ARBA" id="ARBA00023125"/>
    </source>
</evidence>
<accession>A0A3M4A392</accession>
<evidence type="ECO:0000259" key="3">
    <source>
        <dbReference type="PROSITE" id="PS51755"/>
    </source>
</evidence>
<dbReference type="SUPFAM" id="SSF46894">
    <property type="entry name" value="C-terminal effector domain of the bipartite response regulators"/>
    <property type="match status" value="1"/>
</dbReference>
<dbReference type="AlphaFoldDB" id="A0A3M4A392"/>
<evidence type="ECO:0000313" key="4">
    <source>
        <dbReference type="EMBL" id="RMP00896.1"/>
    </source>
</evidence>
<dbReference type="InterPro" id="IPR016032">
    <property type="entry name" value="Sig_transdc_resp-reg_C-effctor"/>
</dbReference>
<name>A0A3M4A392_9PSED</name>
<sequence>MSEVLARVEAVVGRRQRKDNRVMVVADLQFDLDTLEISRNGAPLKLNPTNMKLLELLMRKSPHIVKRSELEEVLWGRDAPNSSSLRSNIHILRRVLDGGHETPLLHTAHGLGYKLCVQS</sequence>
<feature type="domain" description="OmpR/PhoB-type" evidence="3">
    <location>
        <begin position="20"/>
        <end position="117"/>
    </location>
</feature>
<dbReference type="Gene3D" id="1.10.10.10">
    <property type="entry name" value="Winged helix-like DNA-binding domain superfamily/Winged helix DNA-binding domain"/>
    <property type="match status" value="1"/>
</dbReference>
<dbReference type="InterPro" id="IPR036388">
    <property type="entry name" value="WH-like_DNA-bd_sf"/>
</dbReference>
<comment type="caution">
    <text evidence="4">The sequence shown here is derived from an EMBL/GenBank/DDBJ whole genome shotgun (WGS) entry which is preliminary data.</text>
</comment>
<dbReference type="Pfam" id="PF00486">
    <property type="entry name" value="Trans_reg_C"/>
    <property type="match status" value="1"/>
</dbReference>
<protein>
    <recommendedName>
        <fullName evidence="3">OmpR/PhoB-type domain-containing protein</fullName>
    </recommendedName>
</protein>
<dbReference type="PROSITE" id="PS51755">
    <property type="entry name" value="OMPR_PHOB"/>
    <property type="match status" value="1"/>
</dbReference>
<dbReference type="Proteomes" id="UP000281604">
    <property type="component" value="Unassembled WGS sequence"/>
</dbReference>
<dbReference type="CDD" id="cd00383">
    <property type="entry name" value="trans_reg_C"/>
    <property type="match status" value="1"/>
</dbReference>